<keyword evidence="5" id="KW-0560">Oxidoreductase</keyword>
<feature type="domain" description="NADH:flavin oxidoreductase/NADH oxidase N-terminal" evidence="6">
    <location>
        <begin position="6"/>
        <end position="339"/>
    </location>
</feature>
<keyword evidence="4" id="KW-0521">NADP</keyword>
<dbReference type="InterPro" id="IPR001155">
    <property type="entry name" value="OxRdtase_FMN_N"/>
</dbReference>
<dbReference type="InterPro" id="IPR044152">
    <property type="entry name" value="YqjM-like"/>
</dbReference>
<evidence type="ECO:0000256" key="3">
    <source>
        <dbReference type="ARBA" id="ARBA00022643"/>
    </source>
</evidence>
<protein>
    <submittedName>
        <fullName evidence="7">2,4-dienoyl-CoA reductase-like NADH-dependent reductase (Old Yellow Enzyme family)</fullName>
    </submittedName>
</protein>
<evidence type="ECO:0000259" key="6">
    <source>
        <dbReference type="Pfam" id="PF00724"/>
    </source>
</evidence>
<evidence type="ECO:0000313" key="7">
    <source>
        <dbReference type="EMBL" id="TWH18057.1"/>
    </source>
</evidence>
<organism evidence="7 8">
    <name type="scientific">Rhodococcus rhodochrous J45</name>
    <dbReference type="NCBI Taxonomy" id="935266"/>
    <lineage>
        <taxon>Bacteria</taxon>
        <taxon>Bacillati</taxon>
        <taxon>Actinomycetota</taxon>
        <taxon>Actinomycetes</taxon>
        <taxon>Mycobacteriales</taxon>
        <taxon>Nocardiaceae</taxon>
        <taxon>Rhodococcus</taxon>
    </lineage>
</organism>
<accession>A0A562E8G7</accession>
<dbReference type="InterPro" id="IPR013785">
    <property type="entry name" value="Aldolase_TIM"/>
</dbReference>
<dbReference type="RefSeq" id="WP_261379872.1">
    <property type="nucleotide sequence ID" value="NZ_VLJT01000013.1"/>
</dbReference>
<evidence type="ECO:0000256" key="1">
    <source>
        <dbReference type="ARBA" id="ARBA00001917"/>
    </source>
</evidence>
<dbReference type="EMBL" id="VLJT01000013">
    <property type="protein sequence ID" value="TWH18057.1"/>
    <property type="molecule type" value="Genomic_DNA"/>
</dbReference>
<dbReference type="GO" id="GO:0003959">
    <property type="term" value="F:NADPH dehydrogenase activity"/>
    <property type="evidence" value="ECO:0007669"/>
    <property type="project" value="InterPro"/>
</dbReference>
<dbReference type="GO" id="GO:0010181">
    <property type="term" value="F:FMN binding"/>
    <property type="evidence" value="ECO:0007669"/>
    <property type="project" value="InterPro"/>
</dbReference>
<evidence type="ECO:0000256" key="2">
    <source>
        <dbReference type="ARBA" id="ARBA00022630"/>
    </source>
</evidence>
<dbReference type="PANTHER" id="PTHR43303:SF4">
    <property type="entry name" value="NADPH DEHYDROGENASE C23G7.10C-RELATED"/>
    <property type="match status" value="1"/>
</dbReference>
<dbReference type="PANTHER" id="PTHR43303">
    <property type="entry name" value="NADPH DEHYDROGENASE C23G7.10C-RELATED"/>
    <property type="match status" value="1"/>
</dbReference>
<dbReference type="AlphaFoldDB" id="A0A562E8G7"/>
<dbReference type="Proteomes" id="UP000317573">
    <property type="component" value="Unassembled WGS sequence"/>
</dbReference>
<dbReference type="SUPFAM" id="SSF51395">
    <property type="entry name" value="FMN-linked oxidoreductases"/>
    <property type="match status" value="1"/>
</dbReference>
<keyword evidence="2" id="KW-0285">Flavoprotein</keyword>
<evidence type="ECO:0000256" key="5">
    <source>
        <dbReference type="ARBA" id="ARBA00023002"/>
    </source>
</evidence>
<gene>
    <name evidence="7" type="ORF">L618_001600001010</name>
</gene>
<evidence type="ECO:0000313" key="8">
    <source>
        <dbReference type="Proteomes" id="UP000317573"/>
    </source>
</evidence>
<dbReference type="GO" id="GO:0050661">
    <property type="term" value="F:NADP binding"/>
    <property type="evidence" value="ECO:0007669"/>
    <property type="project" value="InterPro"/>
</dbReference>
<dbReference type="CDD" id="cd02932">
    <property type="entry name" value="OYE_YqiM_FMN"/>
    <property type="match status" value="1"/>
</dbReference>
<keyword evidence="3" id="KW-0288">FMN</keyword>
<dbReference type="Gene3D" id="3.20.20.70">
    <property type="entry name" value="Aldolase class I"/>
    <property type="match status" value="1"/>
</dbReference>
<dbReference type="Pfam" id="PF00724">
    <property type="entry name" value="Oxidored_FMN"/>
    <property type="match status" value="1"/>
</dbReference>
<evidence type="ECO:0000256" key="4">
    <source>
        <dbReference type="ARBA" id="ARBA00022857"/>
    </source>
</evidence>
<name>A0A562E8G7_RHORH</name>
<comment type="caution">
    <text evidence="7">The sequence shown here is derived from an EMBL/GenBank/DDBJ whole genome shotgun (WGS) entry which is preliminary data.</text>
</comment>
<reference evidence="7 8" key="1">
    <citation type="submission" date="2019-07" db="EMBL/GenBank/DDBJ databases">
        <title>Genome sequencing of lignin-degrading bacterial isolates.</title>
        <authorList>
            <person name="Gladden J."/>
        </authorList>
    </citation>
    <scope>NUCLEOTIDE SEQUENCE [LARGE SCALE GENOMIC DNA]</scope>
    <source>
        <strain evidence="7 8">J45</strain>
    </source>
</reference>
<comment type="cofactor">
    <cofactor evidence="1">
        <name>FMN</name>
        <dbReference type="ChEBI" id="CHEBI:58210"/>
    </cofactor>
</comment>
<sequence length="358" mass="38538">MSESLLFSPITLRGITSRNRIWVAPMAQYSAPESGVPTDWHLAHLGGMARGGAGLVMTEATAVEPAGRLGSADTGIWEDEQVEAWRRITRFVSDMGATPAIQLAHSGRKGSISRRGIPLPLDEGGWQTVAPSAVAYEGLPEPHALTRDEISKLVTAYADAAGRSVDAGFEVVEIHAAHGYLINEFLSPLGNTRDDEYGGSFENRCRFLLEIVAAVRASLPDTIPLLVRISATDWADDGWTLDDTAALCRLLDGTGVDMMDISSGGMVAHQKITVGPGYQVPFARVAREASALPVVAVGLITEAVQAEQILVDGAADVVMVGRQLLREPHWPYRAATELRSELQWPAAYRSARYRGSIP</sequence>
<proteinExistence type="predicted"/>